<dbReference type="GO" id="GO:0046872">
    <property type="term" value="F:metal ion binding"/>
    <property type="evidence" value="ECO:0007669"/>
    <property type="project" value="UniProtKB-KW"/>
</dbReference>
<reference evidence="13 15" key="1">
    <citation type="submission" date="2014-07" db="EMBL/GenBank/DDBJ databases">
        <title>Porphyromonadaceae bacterium OUH 308042 = ATCC BAA-2681 = DSM 28342 draft genome.</title>
        <authorList>
            <person name="Sydenham T.V."/>
            <person name="Hasman H."/>
            <person name="Justensen U.S."/>
        </authorList>
    </citation>
    <scope>NUCLEOTIDE SEQUENCE [LARGE SCALE GENOMIC DNA]</scope>
    <source>
        <strain evidence="13 15">OUH 308042</strain>
    </source>
</reference>
<comment type="similarity">
    <text evidence="2 8">Belongs to the peptidase M16 family.</text>
</comment>
<keyword evidence="15" id="KW-1185">Reference proteome</keyword>
<dbReference type="PROSITE" id="PS00143">
    <property type="entry name" value="INSULINASE"/>
    <property type="match status" value="1"/>
</dbReference>
<dbReference type="InterPro" id="IPR011765">
    <property type="entry name" value="Pept_M16_N"/>
</dbReference>
<evidence type="ECO:0000256" key="4">
    <source>
        <dbReference type="ARBA" id="ARBA00022723"/>
    </source>
</evidence>
<dbReference type="Proteomes" id="UP000031937">
    <property type="component" value="Unassembled WGS sequence"/>
</dbReference>
<dbReference type="PANTHER" id="PTHR43690">
    <property type="entry name" value="NARDILYSIN"/>
    <property type="match status" value="1"/>
</dbReference>
<dbReference type="PANTHER" id="PTHR43690:SF34">
    <property type="entry name" value="ZINC PROTEASE PQQL-LIKE"/>
    <property type="match status" value="1"/>
</dbReference>
<protein>
    <submittedName>
        <fullName evidence="13">Uncharacterized protein</fullName>
    </submittedName>
</protein>
<reference evidence="12 14" key="2">
    <citation type="submission" date="2014-07" db="EMBL/GenBank/DDBJ databases">
        <title>Porphyromonadaceae bacterium OUH 334697 = ATCC BAA-2682 = DSM 28341 draft genome.</title>
        <authorList>
            <person name="Sydenham T.V."/>
            <person name="Hasman H."/>
            <person name="Justesen U.S."/>
        </authorList>
    </citation>
    <scope>NUCLEOTIDE SEQUENCE [LARGE SCALE GENOMIC DNA]</scope>
    <source>
        <strain evidence="12 14">OUH 334697</strain>
    </source>
</reference>
<dbReference type="GO" id="GO:0004222">
    <property type="term" value="F:metalloendopeptidase activity"/>
    <property type="evidence" value="ECO:0007669"/>
    <property type="project" value="InterPro"/>
</dbReference>
<dbReference type="InterPro" id="IPR050626">
    <property type="entry name" value="Peptidase_M16"/>
</dbReference>
<evidence type="ECO:0000256" key="3">
    <source>
        <dbReference type="ARBA" id="ARBA00022670"/>
    </source>
</evidence>
<dbReference type="OrthoDB" id="9811314at2"/>
<name>A0A0C3R5D2_9PORP</name>
<evidence type="ECO:0000259" key="11">
    <source>
        <dbReference type="Pfam" id="PF05193"/>
    </source>
</evidence>
<dbReference type="AlphaFoldDB" id="A0A0C3R5D2"/>
<evidence type="ECO:0000313" key="14">
    <source>
        <dbReference type="Proteomes" id="UP000031937"/>
    </source>
</evidence>
<gene>
    <name evidence="13" type="ORF">BA92_07350</name>
    <name evidence="12" type="ORF">IE90_12950</name>
</gene>
<keyword evidence="9" id="KW-0732">Signal</keyword>
<evidence type="ECO:0000313" key="13">
    <source>
        <dbReference type="EMBL" id="KIO44830.1"/>
    </source>
</evidence>
<dbReference type="EMBL" id="JPIU01000038">
    <property type="protein sequence ID" value="KIO44830.1"/>
    <property type="molecule type" value="Genomic_DNA"/>
</dbReference>
<keyword evidence="6" id="KW-0862">Zinc</keyword>
<dbReference type="Gene3D" id="3.30.830.10">
    <property type="entry name" value="Metalloenzyme, LuxS/M16 peptidase-like"/>
    <property type="match status" value="4"/>
</dbReference>
<evidence type="ECO:0000256" key="8">
    <source>
        <dbReference type="RuleBase" id="RU004447"/>
    </source>
</evidence>
<keyword evidence="4" id="KW-0479">Metal-binding</keyword>
<keyword evidence="5" id="KW-0378">Hydrolase</keyword>
<accession>A0A0C3R5D2</accession>
<feature type="domain" description="Peptidase M16 C-terminal" evidence="11">
    <location>
        <begin position="206"/>
        <end position="389"/>
    </location>
</feature>
<dbReference type="Pfam" id="PF05193">
    <property type="entry name" value="Peptidase_M16_C"/>
    <property type="match status" value="2"/>
</dbReference>
<dbReference type="SUPFAM" id="SSF63411">
    <property type="entry name" value="LuxS/MPP-like metallohydrolase"/>
    <property type="match status" value="4"/>
</dbReference>
<evidence type="ECO:0000256" key="5">
    <source>
        <dbReference type="ARBA" id="ARBA00022801"/>
    </source>
</evidence>
<keyword evidence="3" id="KW-0645">Protease</keyword>
<comment type="caution">
    <text evidence="13">The sequence shown here is derived from an EMBL/GenBank/DDBJ whole genome shotgun (WGS) entry which is preliminary data.</text>
</comment>
<evidence type="ECO:0000259" key="10">
    <source>
        <dbReference type="Pfam" id="PF00675"/>
    </source>
</evidence>
<dbReference type="GO" id="GO:0006508">
    <property type="term" value="P:proteolysis"/>
    <property type="evidence" value="ECO:0007669"/>
    <property type="project" value="UniProtKB-KW"/>
</dbReference>
<proteinExistence type="inferred from homology"/>
<keyword evidence="7" id="KW-0482">Metalloprotease</keyword>
<dbReference type="InterPro" id="IPR001431">
    <property type="entry name" value="Pept_M16_Zn_BS"/>
</dbReference>
<dbReference type="InterPro" id="IPR007863">
    <property type="entry name" value="Peptidase_M16_C"/>
</dbReference>
<feature type="domain" description="Peptidase M16 C-terminal" evidence="11">
    <location>
        <begin position="680"/>
        <end position="855"/>
    </location>
</feature>
<organism evidence="13 15">
    <name type="scientific">Sanguibacteroides justesenii</name>
    <dbReference type="NCBI Taxonomy" id="1547597"/>
    <lineage>
        <taxon>Bacteria</taxon>
        <taxon>Pseudomonadati</taxon>
        <taxon>Bacteroidota</taxon>
        <taxon>Bacteroidia</taxon>
        <taxon>Bacteroidales</taxon>
        <taxon>Porphyromonadaceae</taxon>
        <taxon>Sanguibacteroides</taxon>
    </lineage>
</organism>
<dbReference type="Proteomes" id="UP000031980">
    <property type="component" value="Unassembled WGS sequence"/>
</dbReference>
<dbReference type="Pfam" id="PF00675">
    <property type="entry name" value="Peptidase_M16"/>
    <property type="match status" value="1"/>
</dbReference>
<feature type="signal peptide" evidence="9">
    <location>
        <begin position="1"/>
        <end position="19"/>
    </location>
</feature>
<evidence type="ECO:0000313" key="15">
    <source>
        <dbReference type="Proteomes" id="UP000031980"/>
    </source>
</evidence>
<dbReference type="InterPro" id="IPR011249">
    <property type="entry name" value="Metalloenz_LuxS/M16"/>
</dbReference>
<evidence type="ECO:0000256" key="2">
    <source>
        <dbReference type="ARBA" id="ARBA00007261"/>
    </source>
</evidence>
<evidence type="ECO:0000256" key="1">
    <source>
        <dbReference type="ARBA" id="ARBA00001947"/>
    </source>
</evidence>
<comment type="cofactor">
    <cofactor evidence="1">
        <name>Zn(2+)</name>
        <dbReference type="ChEBI" id="CHEBI:29105"/>
    </cofactor>
</comment>
<evidence type="ECO:0000256" key="9">
    <source>
        <dbReference type="SAM" id="SignalP"/>
    </source>
</evidence>
<evidence type="ECO:0000256" key="6">
    <source>
        <dbReference type="ARBA" id="ARBA00022833"/>
    </source>
</evidence>
<feature type="chain" id="PRO_5043118868" evidence="9">
    <location>
        <begin position="20"/>
        <end position="929"/>
    </location>
</feature>
<evidence type="ECO:0000256" key="7">
    <source>
        <dbReference type="ARBA" id="ARBA00023049"/>
    </source>
</evidence>
<feature type="domain" description="Peptidase M16 N-terminal" evidence="10">
    <location>
        <begin position="46"/>
        <end position="171"/>
    </location>
</feature>
<dbReference type="EMBL" id="JPIT01000032">
    <property type="protein sequence ID" value="KIO43115.1"/>
    <property type="molecule type" value="Genomic_DNA"/>
</dbReference>
<sequence length="929" mass="106187">MRKMILLFLLGLVQGNLFAQYAPEDTVPLNPAVRYGRLSNGLTYYVCRNTAPRQRADFYIVQNVGSLMENDDQNGLAHFLEHMAFNGTEHFPGDAITEVLKRNGVDVSSHLNAATGYNETVYRLSNIPTQTESLLDTCLLILHDWSRYISLDQRAIDKERKVVLEEARTTSGMAKRLSEKTMPVLLKGSKYAKRNTIGDPDVIKNFKRQALADYYHEWYRTDLQAIIVVGDFDAEWMEKKVIDLFSKIPVIENPTPRPFYQVPLSGKESYVLAVDKDVPYSFVSLNILSEAVKPEWKNHHYMRETLVEALYGLMFQTRIGKLTQQKNSPCLAADSKMAPLVRGYRAYVISTTANLNQEGRALEKVYAENERLKRYGFTTGELEKAKQLLLMSFKTMYENLDKIENSQLVAEFQAHFLENEPAPGFDYYYRFAESVIPTITVEEVSNKAKKWITRENMVVSIAGPKNAIHLTKGDALNVLKKVEKMEMEPYAEERPTGDKELITGNLKGGKIVKTTDLPAWGAEEWVLNNGARILFRKADGDKNQVVMTAYSKGGTSLFGPDLLPAAMMLGKLMPAYGIGAMSRKELMNYLIGKNVSIAINLNNVAENISGSSTPQSLETLMQLFYLTFEQPRFDKVAHELMMQQAKASLQTSPMSDSLQMILNDYNPRVILYNQEFLDKVTLANIEKVYRDRIQDASDFTFFIVGDVDAGKVRPLVEKYIGSIRSVYRREHWKDNGVRCPQGVTRKVIERRGEVDKSAVVEVYSKEMAYTVRDNYYFGIFQHILRLRCTRSIREGAGGTYNVSVEGSSQREPYPVYNLSISFDCDPDRAEELKRILFHEIDRMIKEGPTQAEIVQIAMIIRNQHEQSKLHNSYWLNVLTMMSLYGIDVTDPKNFSEIVDYLTPEHIRNFAERFFTDANRMDIVFETKKR</sequence>
<dbReference type="RefSeq" id="WP_041504237.1">
    <property type="nucleotide sequence ID" value="NZ_JPIT01000032.1"/>
</dbReference>
<evidence type="ECO:0000313" key="12">
    <source>
        <dbReference type="EMBL" id="KIO43115.1"/>
    </source>
</evidence>